<keyword evidence="11" id="KW-0238">DNA-binding</keyword>
<dbReference type="InterPro" id="IPR028207">
    <property type="entry name" value="DNA_pol_B_palm_palm"/>
</dbReference>
<dbReference type="PRINTS" id="PR00870">
    <property type="entry name" value="DNAPOLXBETA"/>
</dbReference>
<keyword evidence="10" id="KW-0239">DNA-directed DNA polymerase</keyword>
<dbReference type="SUPFAM" id="SSF81585">
    <property type="entry name" value="PsbU/PolX domain-like"/>
    <property type="match status" value="1"/>
</dbReference>
<dbReference type="SMART" id="SM00483">
    <property type="entry name" value="POLXc"/>
    <property type="match status" value="1"/>
</dbReference>
<dbReference type="CDD" id="cd00027">
    <property type="entry name" value="BRCT"/>
    <property type="match status" value="1"/>
</dbReference>
<evidence type="ECO:0000256" key="4">
    <source>
        <dbReference type="ARBA" id="ARBA00016513"/>
    </source>
</evidence>
<evidence type="ECO:0000256" key="6">
    <source>
        <dbReference type="ARBA" id="ARBA00022679"/>
    </source>
</evidence>
<dbReference type="Gene3D" id="3.40.50.10190">
    <property type="entry name" value="BRCT domain"/>
    <property type="match status" value="1"/>
</dbReference>
<dbReference type="STRING" id="93625.A0A409X4U6"/>
<evidence type="ECO:0000256" key="5">
    <source>
        <dbReference type="ARBA" id="ARBA00022634"/>
    </source>
</evidence>
<gene>
    <name evidence="18" type="ORF">CVT25_003068</name>
</gene>
<dbReference type="InterPro" id="IPR002054">
    <property type="entry name" value="DNA-dir_DNA_pol_X"/>
</dbReference>
<feature type="compositionally biased region" description="Polar residues" evidence="16">
    <location>
        <begin position="346"/>
        <end position="355"/>
    </location>
</feature>
<dbReference type="Gene3D" id="1.10.150.20">
    <property type="entry name" value="5' to 3' exonuclease, C-terminal subdomain"/>
    <property type="match status" value="1"/>
</dbReference>
<evidence type="ECO:0000256" key="13">
    <source>
        <dbReference type="ARBA" id="ARBA00023239"/>
    </source>
</evidence>
<keyword evidence="9" id="KW-0227">DNA damage</keyword>
<dbReference type="GO" id="GO:0005634">
    <property type="term" value="C:nucleus"/>
    <property type="evidence" value="ECO:0007669"/>
    <property type="project" value="TreeGrafter"/>
</dbReference>
<dbReference type="InterPro" id="IPR027421">
    <property type="entry name" value="DNA_pol_lamdba_lyase_dom_sf"/>
</dbReference>
<dbReference type="InterPro" id="IPR002008">
    <property type="entry name" value="DNA_pol_X_beta-like"/>
</dbReference>
<reference evidence="18 19" key="1">
    <citation type="journal article" date="2018" name="Evol. Lett.">
        <title>Horizontal gene cluster transfer increased hallucinogenic mushroom diversity.</title>
        <authorList>
            <person name="Reynolds H.T."/>
            <person name="Vijayakumar V."/>
            <person name="Gluck-Thaler E."/>
            <person name="Korotkin H.B."/>
            <person name="Matheny P.B."/>
            <person name="Slot J.C."/>
        </authorList>
    </citation>
    <scope>NUCLEOTIDE SEQUENCE [LARGE SCALE GENOMIC DNA]</scope>
    <source>
        <strain evidence="18 19">2631</strain>
    </source>
</reference>
<evidence type="ECO:0000256" key="8">
    <source>
        <dbReference type="ARBA" id="ARBA00022705"/>
    </source>
</evidence>
<evidence type="ECO:0000256" key="7">
    <source>
        <dbReference type="ARBA" id="ARBA00022695"/>
    </source>
</evidence>
<comment type="catalytic activity">
    <reaction evidence="14">
        <text>DNA(n) + a 2'-deoxyribonucleoside 5'-triphosphate = DNA(n+1) + diphosphate</text>
        <dbReference type="Rhea" id="RHEA:22508"/>
        <dbReference type="Rhea" id="RHEA-COMP:17339"/>
        <dbReference type="Rhea" id="RHEA-COMP:17340"/>
        <dbReference type="ChEBI" id="CHEBI:33019"/>
        <dbReference type="ChEBI" id="CHEBI:61560"/>
        <dbReference type="ChEBI" id="CHEBI:173112"/>
        <dbReference type="EC" id="2.7.7.7"/>
    </reaction>
</comment>
<feature type="region of interest" description="Disordered" evidence="16">
    <location>
        <begin position="627"/>
        <end position="671"/>
    </location>
</feature>
<dbReference type="InterPro" id="IPR018944">
    <property type="entry name" value="DNA_pol_lambd_fingers_domain"/>
</dbReference>
<dbReference type="EC" id="2.7.7.7" evidence="3"/>
<dbReference type="EMBL" id="NHYD01002640">
    <property type="protein sequence ID" value="PPQ85750.1"/>
    <property type="molecule type" value="Genomic_DNA"/>
</dbReference>
<dbReference type="SUPFAM" id="SSF52113">
    <property type="entry name" value="BRCT domain"/>
    <property type="match status" value="1"/>
</dbReference>
<dbReference type="PRINTS" id="PR00869">
    <property type="entry name" value="DNAPOLX"/>
</dbReference>
<dbReference type="PROSITE" id="PS50172">
    <property type="entry name" value="BRCT"/>
    <property type="match status" value="1"/>
</dbReference>
<dbReference type="InterPro" id="IPR029398">
    <property type="entry name" value="PolB_thumb"/>
</dbReference>
<evidence type="ECO:0000256" key="10">
    <source>
        <dbReference type="ARBA" id="ARBA00022932"/>
    </source>
</evidence>
<dbReference type="Pfam" id="PF10391">
    <property type="entry name" value="DNA_pol_lambd_f"/>
    <property type="match status" value="1"/>
</dbReference>
<feature type="domain" description="BRCT" evidence="17">
    <location>
        <begin position="399"/>
        <end position="500"/>
    </location>
</feature>
<feature type="region of interest" description="Disordered" evidence="16">
    <location>
        <begin position="575"/>
        <end position="596"/>
    </location>
</feature>
<dbReference type="GO" id="GO:0003677">
    <property type="term" value="F:DNA binding"/>
    <property type="evidence" value="ECO:0007669"/>
    <property type="project" value="UniProtKB-KW"/>
</dbReference>
<dbReference type="GO" id="GO:0016829">
    <property type="term" value="F:lyase activity"/>
    <property type="evidence" value="ECO:0007669"/>
    <property type="project" value="UniProtKB-KW"/>
</dbReference>
<keyword evidence="7" id="KW-0548">Nucleotidyltransferase</keyword>
<feature type="active site" description="Nucleophile; Schiff-base intermediate with DNA; for 5'-dRP lyase activity" evidence="15">
    <location>
        <position position="748"/>
    </location>
</feature>
<dbReference type="Gene3D" id="1.10.150.110">
    <property type="entry name" value="DNA polymerase beta, N-terminal domain-like"/>
    <property type="match status" value="1"/>
</dbReference>
<evidence type="ECO:0000259" key="17">
    <source>
        <dbReference type="PROSITE" id="PS50172"/>
    </source>
</evidence>
<keyword evidence="12" id="KW-0234">DNA repair</keyword>
<dbReference type="SUPFAM" id="SSF81301">
    <property type="entry name" value="Nucleotidyltransferase"/>
    <property type="match status" value="1"/>
</dbReference>
<dbReference type="PANTHER" id="PTHR11276">
    <property type="entry name" value="DNA POLYMERASE TYPE-X FAMILY MEMBER"/>
    <property type="match status" value="1"/>
</dbReference>
<dbReference type="GO" id="GO:0006303">
    <property type="term" value="P:double-strand break repair via nonhomologous end joining"/>
    <property type="evidence" value="ECO:0007669"/>
    <property type="project" value="TreeGrafter"/>
</dbReference>
<dbReference type="Pfam" id="PF14791">
    <property type="entry name" value="DNA_pol_B_thumb"/>
    <property type="match status" value="1"/>
</dbReference>
<evidence type="ECO:0000256" key="15">
    <source>
        <dbReference type="PIRSR" id="PIRSR622312-50"/>
    </source>
</evidence>
<accession>A0A409X4U6</accession>
<keyword evidence="6" id="KW-0808">Transferase</keyword>
<evidence type="ECO:0000313" key="19">
    <source>
        <dbReference type="Proteomes" id="UP000283269"/>
    </source>
</evidence>
<keyword evidence="8" id="KW-0235">DNA replication</keyword>
<dbReference type="Pfam" id="PF14716">
    <property type="entry name" value="HHH_8"/>
    <property type="match status" value="1"/>
</dbReference>
<dbReference type="InterPro" id="IPR001357">
    <property type="entry name" value="BRCT_dom"/>
</dbReference>
<keyword evidence="13" id="KW-0456">Lyase</keyword>
<evidence type="ECO:0000256" key="1">
    <source>
        <dbReference type="ARBA" id="ARBA00001936"/>
    </source>
</evidence>
<dbReference type="InterPro" id="IPR010996">
    <property type="entry name" value="HHH_MUS81"/>
</dbReference>
<sequence>MSQFNLKQYYAEQDEHMNLPEETVDEYLKRTATFRRSQSSDTYASSSRIQYGSFLRGENAIPGAASAPATTPLALHKIIPPSEDRGNASESLEPAVQKGSIRAITSDQDEMPLAPSSSIPKQSDEGFKTHEPSSQSLEDIDSFTIDLCDAQISPSEAKTGKRKPVSSDARRTAQKKRRIDLADNPQVPEAASATQQSPISSFSTSIIHSPKKARPVKRNEEGPPAPRPVVPLSLVPQVLQKHTKPVKMALELPTSPIEDPSMVIDDPPSQSPTEKKRLKGGPSKLLVDMQKRIAKFAGQQTAKVIKVGPKPAIRKATRGKSTALPAAKSAVANISSFPFPRAKSPEFTSRQNNLMPNAKPTKGKKPAVAQKPAGRPSMTGAECARKVLADAASNVIKIKKWRRLEGTNILYVGADATHATVHTEGEMTTIVRNGGNLMPDFDPDITTHIVAAENDYKNVLKATGLPRLRDIPEKIPIVTWDWVEKVIEADTTEEVSKRMLETWVYPSFICRKPLITLTPMASLKNRPEFNRILKANSTAIVSNMARGPARPLIGSSTSLPVIGQVATAATSALDNQLPSTGHEPGALLSPPTSPVRPTEIVKASSNTEIGIQHEANDPLAEFYDQAREQKEREEGWSSSDGVDMMEKPDTDENDESEPEEVHSLPPKKRGWTCDAKVPQAKIQCPNQDIIDKLDELRKIHEAKVGNEHRWRVFALNKAIRALRSHPRRIKGFEDANRIQGIGEKTARKIAEILETGGLRRIAYENSEDVQVNGLFRGIYGVGQTIALRWYLAGCRTLEDLKVGKGGVKLSAVQKIGLQFYDDINDRMPRAEAKHIYDLIKPIALSIDSQLFIDIMGSYRRGKADCGDIDILITRPTDDGSTHRGVLSQLLLELHKVGIITEDLALPDDPDDLEATYRGLCRPPGVEGARRRRIDILTVPWTSKGAALLYYTGDDIFNRAMRLKANYMGYSLNQKGLFANVVRDPHDRRIKLNNGQIVASETEEEIFKILGVPWQEPHERVRG</sequence>
<dbReference type="GO" id="GO:0003887">
    <property type="term" value="F:DNA-directed DNA polymerase activity"/>
    <property type="evidence" value="ECO:0007669"/>
    <property type="project" value="UniProtKB-KW"/>
</dbReference>
<feature type="region of interest" description="Disordered" evidence="16">
    <location>
        <begin position="154"/>
        <end position="229"/>
    </location>
</feature>
<comment type="caution">
    <text evidence="18">The sequence shown here is derived from an EMBL/GenBank/DDBJ whole genome shotgun (WGS) entry which is preliminary data.</text>
</comment>
<feature type="region of interest" description="Disordered" evidence="16">
    <location>
        <begin position="254"/>
        <end position="281"/>
    </location>
</feature>
<feature type="region of interest" description="Disordered" evidence="16">
    <location>
        <begin position="79"/>
        <end position="98"/>
    </location>
</feature>
<organism evidence="18 19">
    <name type="scientific">Psilocybe cyanescens</name>
    <dbReference type="NCBI Taxonomy" id="93625"/>
    <lineage>
        <taxon>Eukaryota</taxon>
        <taxon>Fungi</taxon>
        <taxon>Dikarya</taxon>
        <taxon>Basidiomycota</taxon>
        <taxon>Agaricomycotina</taxon>
        <taxon>Agaricomycetes</taxon>
        <taxon>Agaricomycetidae</taxon>
        <taxon>Agaricales</taxon>
        <taxon>Agaricineae</taxon>
        <taxon>Strophariaceae</taxon>
        <taxon>Psilocybe</taxon>
    </lineage>
</organism>
<dbReference type="GO" id="GO:0006260">
    <property type="term" value="P:DNA replication"/>
    <property type="evidence" value="ECO:0007669"/>
    <property type="project" value="UniProtKB-KW"/>
</dbReference>
<dbReference type="Gene3D" id="3.30.460.10">
    <property type="entry name" value="Beta Polymerase, domain 2"/>
    <property type="match status" value="1"/>
</dbReference>
<evidence type="ECO:0000256" key="14">
    <source>
        <dbReference type="ARBA" id="ARBA00049244"/>
    </source>
</evidence>
<dbReference type="InterPro" id="IPR019843">
    <property type="entry name" value="DNA_pol-X_BS"/>
</dbReference>
<keyword evidence="5" id="KW-0237">DNA synthesis</keyword>
<name>A0A409X4U6_PSICY</name>
<evidence type="ECO:0000256" key="9">
    <source>
        <dbReference type="ARBA" id="ARBA00022763"/>
    </source>
</evidence>
<evidence type="ECO:0000313" key="18">
    <source>
        <dbReference type="EMBL" id="PPQ85750.1"/>
    </source>
</evidence>
<dbReference type="InParanoid" id="A0A409X4U6"/>
<protein>
    <recommendedName>
        <fullName evidence="4">DNA polymerase lambda</fullName>
        <ecNumber evidence="3">2.7.7.7</ecNumber>
    </recommendedName>
</protein>
<dbReference type="InterPro" id="IPR036420">
    <property type="entry name" value="BRCT_dom_sf"/>
</dbReference>
<dbReference type="FunFam" id="1.10.150.110:FF:000005">
    <property type="entry name" value="DNA polymerase POL4"/>
    <property type="match status" value="1"/>
</dbReference>
<comment type="cofactor">
    <cofactor evidence="1">
        <name>Mn(2+)</name>
        <dbReference type="ChEBI" id="CHEBI:29035"/>
    </cofactor>
</comment>
<feature type="compositionally biased region" description="Polar residues" evidence="16">
    <location>
        <begin position="192"/>
        <end position="207"/>
    </location>
</feature>
<dbReference type="OrthoDB" id="205514at2759"/>
<evidence type="ECO:0000256" key="12">
    <source>
        <dbReference type="ARBA" id="ARBA00023204"/>
    </source>
</evidence>
<feature type="compositionally biased region" description="Basic and acidic residues" evidence="16">
    <location>
        <begin position="122"/>
        <end position="131"/>
    </location>
</feature>
<dbReference type="PANTHER" id="PTHR11276:SF28">
    <property type="entry name" value="DNA POLYMERASE LAMBDA"/>
    <property type="match status" value="1"/>
</dbReference>
<feature type="region of interest" description="Disordered" evidence="16">
    <location>
        <begin position="106"/>
        <end position="137"/>
    </location>
</feature>
<dbReference type="SUPFAM" id="SSF47802">
    <property type="entry name" value="DNA polymerase beta, N-terminal domain-like"/>
    <property type="match status" value="1"/>
</dbReference>
<dbReference type="AlphaFoldDB" id="A0A409X4U6"/>
<evidence type="ECO:0000256" key="11">
    <source>
        <dbReference type="ARBA" id="ARBA00023125"/>
    </source>
</evidence>
<keyword evidence="19" id="KW-1185">Reference proteome</keyword>
<dbReference type="PROSITE" id="PS00522">
    <property type="entry name" value="DNA_POLYMERASE_X"/>
    <property type="match status" value="1"/>
</dbReference>
<dbReference type="Proteomes" id="UP000283269">
    <property type="component" value="Unassembled WGS sequence"/>
</dbReference>
<dbReference type="Gene3D" id="3.30.210.10">
    <property type="entry name" value="DNA polymerase, thumb domain"/>
    <property type="match status" value="1"/>
</dbReference>
<evidence type="ECO:0000256" key="16">
    <source>
        <dbReference type="SAM" id="MobiDB-lite"/>
    </source>
</evidence>
<comment type="similarity">
    <text evidence="2">Belongs to the DNA polymerase type-X family.</text>
</comment>
<dbReference type="InterPro" id="IPR022312">
    <property type="entry name" value="DNA_pol_X"/>
</dbReference>
<evidence type="ECO:0000256" key="3">
    <source>
        <dbReference type="ARBA" id="ARBA00012417"/>
    </source>
</evidence>
<dbReference type="InterPro" id="IPR037160">
    <property type="entry name" value="DNA_Pol_thumb_sf"/>
</dbReference>
<dbReference type="Pfam" id="PF14792">
    <property type="entry name" value="DNA_pol_B_palm"/>
    <property type="match status" value="1"/>
</dbReference>
<dbReference type="InterPro" id="IPR043519">
    <property type="entry name" value="NT_sf"/>
</dbReference>
<proteinExistence type="inferred from homology"/>
<dbReference type="CDD" id="cd00141">
    <property type="entry name" value="NT_POLXc"/>
    <property type="match status" value="1"/>
</dbReference>
<evidence type="ECO:0000256" key="2">
    <source>
        <dbReference type="ARBA" id="ARBA00008323"/>
    </source>
</evidence>
<feature type="region of interest" description="Disordered" evidence="16">
    <location>
        <begin position="342"/>
        <end position="378"/>
    </location>
</feature>